<evidence type="ECO:0000256" key="3">
    <source>
        <dbReference type="ARBA" id="ARBA00023163"/>
    </source>
</evidence>
<dbReference type="InterPro" id="IPR050959">
    <property type="entry name" value="MarA-like"/>
</dbReference>
<dbReference type="Proteomes" id="UP001304300">
    <property type="component" value="Chromosome"/>
</dbReference>
<dbReference type="InterPro" id="IPR029441">
    <property type="entry name" value="Cass2"/>
</dbReference>
<proteinExistence type="predicted"/>
<dbReference type="InterPro" id="IPR010499">
    <property type="entry name" value="AraC_E-bd"/>
</dbReference>
<dbReference type="SUPFAM" id="SSF55136">
    <property type="entry name" value="Probable bacterial effector-binding domain"/>
    <property type="match status" value="1"/>
</dbReference>
<sequence length="285" mass="32496">MNSAIDYIENNLDGSVSVTEAAKEAFCSSFHFQRMFFAIIGVTPAEYIRRRRLTLAASELAVGNTKVIDVAMKYGYDSPNAFTRAFRNVHGISPREARNSGVKLSAYDRIFFRVEIRGGNEMDYKIIEKPAFEIIGKCKHFTNENFFKEAPAFWKKYVTTEEYQALWSLTNGKWGQVAEAPLMSVYVPDEVGSRDSFKDILGVEKPAKTKAGKFKVLKVPAATYAEFNCSYHTAVKMHKYIYGEWFPSTNYERDESKPDIAAYFPVAFLPTRGMGVRWWIPVINK</sequence>
<dbReference type="Gene3D" id="1.10.10.60">
    <property type="entry name" value="Homeodomain-like"/>
    <property type="match status" value="2"/>
</dbReference>
<dbReference type="PRINTS" id="PR00032">
    <property type="entry name" value="HTHARAC"/>
</dbReference>
<dbReference type="KEGG" id="puo:RZN69_09475"/>
<dbReference type="Gene3D" id="3.20.80.10">
    <property type="entry name" value="Regulatory factor, effector binding domain"/>
    <property type="match status" value="1"/>
</dbReference>
<reference evidence="5 6" key="1">
    <citation type="submission" date="2023-10" db="EMBL/GenBank/DDBJ databases">
        <title>Rubellicoccus peritrichatus gen. nov., sp. nov., isolated from an algae of coral reef tank.</title>
        <authorList>
            <person name="Luo J."/>
        </authorList>
    </citation>
    <scope>NUCLEOTIDE SEQUENCE [LARGE SCALE GENOMIC DNA]</scope>
    <source>
        <strain evidence="5 6">CR14</strain>
    </source>
</reference>
<name>A0AAQ3LC17_9BACT</name>
<dbReference type="InterPro" id="IPR018060">
    <property type="entry name" value="HTH_AraC"/>
</dbReference>
<dbReference type="InterPro" id="IPR020449">
    <property type="entry name" value="Tscrpt_reg_AraC-type_HTH"/>
</dbReference>
<keyword evidence="3" id="KW-0804">Transcription</keyword>
<dbReference type="PROSITE" id="PS01124">
    <property type="entry name" value="HTH_ARAC_FAMILY_2"/>
    <property type="match status" value="1"/>
</dbReference>
<dbReference type="InterPro" id="IPR018062">
    <property type="entry name" value="HTH_AraC-typ_CS"/>
</dbReference>
<dbReference type="EMBL" id="CP136920">
    <property type="protein sequence ID" value="WOO43319.1"/>
    <property type="molecule type" value="Genomic_DNA"/>
</dbReference>
<dbReference type="InterPro" id="IPR009057">
    <property type="entry name" value="Homeodomain-like_sf"/>
</dbReference>
<dbReference type="GO" id="GO:0003700">
    <property type="term" value="F:DNA-binding transcription factor activity"/>
    <property type="evidence" value="ECO:0007669"/>
    <property type="project" value="InterPro"/>
</dbReference>
<organism evidence="5 6">
    <name type="scientific">Rubellicoccus peritrichatus</name>
    <dbReference type="NCBI Taxonomy" id="3080537"/>
    <lineage>
        <taxon>Bacteria</taxon>
        <taxon>Pseudomonadati</taxon>
        <taxon>Verrucomicrobiota</taxon>
        <taxon>Opitutia</taxon>
        <taxon>Puniceicoccales</taxon>
        <taxon>Cerasicoccaceae</taxon>
        <taxon>Rubellicoccus</taxon>
    </lineage>
</organism>
<dbReference type="PANTHER" id="PTHR47504">
    <property type="entry name" value="RIGHT ORIGIN-BINDING PROTEIN"/>
    <property type="match status" value="1"/>
</dbReference>
<evidence type="ECO:0000256" key="2">
    <source>
        <dbReference type="ARBA" id="ARBA00023125"/>
    </source>
</evidence>
<evidence type="ECO:0000313" key="6">
    <source>
        <dbReference type="Proteomes" id="UP001304300"/>
    </source>
</evidence>
<dbReference type="SUPFAM" id="SSF46689">
    <property type="entry name" value="Homeodomain-like"/>
    <property type="match status" value="2"/>
</dbReference>
<evidence type="ECO:0000259" key="4">
    <source>
        <dbReference type="PROSITE" id="PS01124"/>
    </source>
</evidence>
<dbReference type="Pfam" id="PF12833">
    <property type="entry name" value="HTH_18"/>
    <property type="match status" value="1"/>
</dbReference>
<keyword evidence="2" id="KW-0238">DNA-binding</keyword>
<keyword evidence="6" id="KW-1185">Reference proteome</keyword>
<keyword evidence="1" id="KW-0805">Transcription regulation</keyword>
<dbReference type="Pfam" id="PF14526">
    <property type="entry name" value="Cass2"/>
    <property type="match status" value="1"/>
</dbReference>
<accession>A0AAQ3LC17</accession>
<protein>
    <submittedName>
        <fullName evidence="5">AraC family transcriptional regulator</fullName>
    </submittedName>
</protein>
<gene>
    <name evidence="5" type="ORF">RZN69_09475</name>
</gene>
<dbReference type="PROSITE" id="PS00041">
    <property type="entry name" value="HTH_ARAC_FAMILY_1"/>
    <property type="match status" value="1"/>
</dbReference>
<dbReference type="GO" id="GO:0043565">
    <property type="term" value="F:sequence-specific DNA binding"/>
    <property type="evidence" value="ECO:0007669"/>
    <property type="project" value="InterPro"/>
</dbReference>
<dbReference type="InterPro" id="IPR011256">
    <property type="entry name" value="Reg_factor_effector_dom_sf"/>
</dbReference>
<dbReference type="SMART" id="SM00871">
    <property type="entry name" value="AraC_E_bind"/>
    <property type="match status" value="1"/>
</dbReference>
<dbReference type="PANTHER" id="PTHR47504:SF5">
    <property type="entry name" value="RIGHT ORIGIN-BINDING PROTEIN"/>
    <property type="match status" value="1"/>
</dbReference>
<feature type="domain" description="HTH araC/xylS-type" evidence="4">
    <location>
        <begin position="2"/>
        <end position="100"/>
    </location>
</feature>
<dbReference type="AlphaFoldDB" id="A0AAQ3LC17"/>
<evidence type="ECO:0000256" key="1">
    <source>
        <dbReference type="ARBA" id="ARBA00023015"/>
    </source>
</evidence>
<evidence type="ECO:0000313" key="5">
    <source>
        <dbReference type="EMBL" id="WOO43319.1"/>
    </source>
</evidence>
<dbReference type="SMART" id="SM00342">
    <property type="entry name" value="HTH_ARAC"/>
    <property type="match status" value="1"/>
</dbReference>
<dbReference type="RefSeq" id="WP_317835867.1">
    <property type="nucleotide sequence ID" value="NZ_CP136920.1"/>
</dbReference>